<dbReference type="PANTHER" id="PTHR19134">
    <property type="entry name" value="RECEPTOR-TYPE TYROSINE-PROTEIN PHOSPHATASE"/>
    <property type="match status" value="1"/>
</dbReference>
<feature type="domain" description="Tyrosine-protein phosphatase" evidence="10">
    <location>
        <begin position="1705"/>
        <end position="1971"/>
    </location>
</feature>
<keyword evidence="6" id="KW-0904">Protein phosphatase</keyword>
<dbReference type="GO" id="GO:0004725">
    <property type="term" value="F:protein tyrosine phosphatase activity"/>
    <property type="evidence" value="ECO:0007669"/>
    <property type="project" value="UniProtKB-EC"/>
</dbReference>
<dbReference type="SMART" id="SM00060">
    <property type="entry name" value="FN3"/>
    <property type="match status" value="3"/>
</dbReference>
<dbReference type="Pfam" id="PF00102">
    <property type="entry name" value="Y_phosphatase"/>
    <property type="match status" value="2"/>
</dbReference>
<dbReference type="GO" id="GO:0016020">
    <property type="term" value="C:membrane"/>
    <property type="evidence" value="ECO:0007669"/>
    <property type="project" value="UniProtKB-SubCell"/>
</dbReference>
<dbReference type="EC" id="3.1.3.48" evidence="3"/>
<comment type="subcellular location">
    <subcellularLocation>
        <location evidence="1">Membrane</location>
        <topology evidence="1">Single-pass membrane protein</topology>
    </subcellularLocation>
</comment>
<feature type="domain" description="Tyrosine specific protein phosphatases" evidence="11">
    <location>
        <begin position="1598"/>
        <end position="1671"/>
    </location>
</feature>
<evidence type="ECO:0000313" key="13">
    <source>
        <dbReference type="EMBL" id="KAL2747246.1"/>
    </source>
</evidence>
<dbReference type="SMART" id="SM00194">
    <property type="entry name" value="PTPc"/>
    <property type="match status" value="2"/>
</dbReference>
<evidence type="ECO:0000259" key="11">
    <source>
        <dbReference type="PROSITE" id="PS50056"/>
    </source>
</evidence>
<protein>
    <recommendedName>
        <fullName evidence="3">protein-tyrosine-phosphatase</fullName>
        <ecNumber evidence="3">3.1.3.48</ecNumber>
    </recommendedName>
</protein>
<dbReference type="Gene3D" id="2.170.300.10">
    <property type="entry name" value="Tie2 ligand-binding domain superfamily"/>
    <property type="match status" value="1"/>
</dbReference>
<evidence type="ECO:0000256" key="6">
    <source>
        <dbReference type="ARBA" id="ARBA00022912"/>
    </source>
</evidence>
<feature type="domain" description="Tyrosine-protein phosphatase" evidence="10">
    <location>
        <begin position="1427"/>
        <end position="1680"/>
    </location>
</feature>
<dbReference type="Proteomes" id="UP001607303">
    <property type="component" value="Unassembled WGS sequence"/>
</dbReference>
<gene>
    <name evidence="13" type="ORF">V1477_005616</name>
</gene>
<dbReference type="PROSITE" id="PS50056">
    <property type="entry name" value="TYR_PHOSPHATASE_2"/>
    <property type="match status" value="1"/>
</dbReference>
<dbReference type="SMART" id="SM00404">
    <property type="entry name" value="PTPc_motif"/>
    <property type="match status" value="2"/>
</dbReference>
<dbReference type="InterPro" id="IPR050348">
    <property type="entry name" value="Protein-Tyr_Phosphatase"/>
</dbReference>
<name>A0ABD2CQ71_VESMC</name>
<comment type="caution">
    <text evidence="13">The sequence shown here is derived from an EMBL/GenBank/DDBJ whole genome shotgun (WGS) entry which is preliminary data.</text>
</comment>
<proteinExistence type="inferred from homology"/>
<dbReference type="Pfam" id="PF12248">
    <property type="entry name" value="Methyltransf_FA"/>
    <property type="match status" value="1"/>
</dbReference>
<dbReference type="Gene3D" id="3.90.190.10">
    <property type="entry name" value="Protein tyrosine phosphatase superfamily"/>
    <property type="match status" value="2"/>
</dbReference>
<keyword evidence="9" id="KW-0812">Transmembrane</keyword>
<dbReference type="InterPro" id="IPR036116">
    <property type="entry name" value="FN3_sf"/>
</dbReference>
<dbReference type="PROSITE" id="PS50853">
    <property type="entry name" value="FN3"/>
    <property type="match status" value="1"/>
</dbReference>
<dbReference type="InterPro" id="IPR013783">
    <property type="entry name" value="Ig-like_fold"/>
</dbReference>
<evidence type="ECO:0000259" key="12">
    <source>
        <dbReference type="PROSITE" id="PS50853"/>
    </source>
</evidence>
<dbReference type="PROSITE" id="PS50055">
    <property type="entry name" value="TYR_PHOSPHATASE_PTP"/>
    <property type="match status" value="2"/>
</dbReference>
<evidence type="ECO:0000256" key="9">
    <source>
        <dbReference type="SAM" id="Phobius"/>
    </source>
</evidence>
<dbReference type="GO" id="GO:0009653">
    <property type="term" value="P:anatomical structure morphogenesis"/>
    <property type="evidence" value="ECO:0007669"/>
    <property type="project" value="UniProtKB-ARBA"/>
</dbReference>
<feature type="transmembrane region" description="Helical" evidence="9">
    <location>
        <begin position="1320"/>
        <end position="1339"/>
    </location>
</feature>
<evidence type="ECO:0000256" key="7">
    <source>
        <dbReference type="ARBA" id="ARBA00023136"/>
    </source>
</evidence>
<keyword evidence="9" id="KW-1133">Transmembrane helix</keyword>
<dbReference type="InterPro" id="IPR000242">
    <property type="entry name" value="PTP_cat"/>
</dbReference>
<feature type="transmembrane region" description="Helical" evidence="9">
    <location>
        <begin position="1289"/>
        <end position="1308"/>
    </location>
</feature>
<dbReference type="InterPro" id="IPR003961">
    <property type="entry name" value="FN3_dom"/>
</dbReference>
<evidence type="ECO:0000256" key="3">
    <source>
        <dbReference type="ARBA" id="ARBA00013064"/>
    </source>
</evidence>
<dbReference type="CDD" id="cd00047">
    <property type="entry name" value="PTPc"/>
    <property type="match status" value="2"/>
</dbReference>
<keyword evidence="4" id="KW-0732">Signal</keyword>
<dbReference type="InterPro" id="IPR029021">
    <property type="entry name" value="Prot-tyrosine_phosphatase-like"/>
</dbReference>
<reference evidence="13 14" key="1">
    <citation type="journal article" date="2024" name="Ann. Entomol. Soc. Am.">
        <title>Genomic analyses of the southern and eastern yellowjacket wasps (Hymenoptera: Vespidae) reveal evolutionary signatures of social life.</title>
        <authorList>
            <person name="Catto M.A."/>
            <person name="Caine P.B."/>
            <person name="Orr S.E."/>
            <person name="Hunt B.G."/>
            <person name="Goodisman M.A.D."/>
        </authorList>
    </citation>
    <scope>NUCLEOTIDE SEQUENCE [LARGE SCALE GENOMIC DNA]</scope>
    <source>
        <strain evidence="13">232</strain>
        <tissue evidence="13">Head and thorax</tissue>
    </source>
</reference>
<dbReference type="EMBL" id="JAYRBN010000037">
    <property type="protein sequence ID" value="KAL2747246.1"/>
    <property type="molecule type" value="Genomic_DNA"/>
</dbReference>
<dbReference type="SUPFAM" id="SSF49265">
    <property type="entry name" value="Fibronectin type III"/>
    <property type="match status" value="2"/>
</dbReference>
<dbReference type="Gene3D" id="2.60.40.10">
    <property type="entry name" value="Immunoglobulins"/>
    <property type="match status" value="1"/>
</dbReference>
<organism evidence="13 14">
    <name type="scientific">Vespula maculifrons</name>
    <name type="common">Eastern yellow jacket</name>
    <name type="synonym">Wasp</name>
    <dbReference type="NCBI Taxonomy" id="7453"/>
    <lineage>
        <taxon>Eukaryota</taxon>
        <taxon>Metazoa</taxon>
        <taxon>Ecdysozoa</taxon>
        <taxon>Arthropoda</taxon>
        <taxon>Hexapoda</taxon>
        <taxon>Insecta</taxon>
        <taxon>Pterygota</taxon>
        <taxon>Neoptera</taxon>
        <taxon>Endopterygota</taxon>
        <taxon>Hymenoptera</taxon>
        <taxon>Apocrita</taxon>
        <taxon>Aculeata</taxon>
        <taxon>Vespoidea</taxon>
        <taxon>Vespidae</taxon>
        <taxon>Vespinae</taxon>
        <taxon>Vespula</taxon>
    </lineage>
</organism>
<dbReference type="GO" id="GO:0048666">
    <property type="term" value="P:neuron development"/>
    <property type="evidence" value="ECO:0007669"/>
    <property type="project" value="UniProtKB-ARBA"/>
</dbReference>
<dbReference type="PANTHER" id="PTHR19134:SF562">
    <property type="entry name" value="PROTEIN-TYROSINE-PHOSPHATASE"/>
    <property type="match status" value="1"/>
</dbReference>
<evidence type="ECO:0000256" key="1">
    <source>
        <dbReference type="ARBA" id="ARBA00004167"/>
    </source>
</evidence>
<keyword evidence="14" id="KW-1185">Reference proteome</keyword>
<dbReference type="SUPFAM" id="SSF52799">
    <property type="entry name" value="(Phosphotyrosine protein) phosphatases II"/>
    <property type="match status" value="2"/>
</dbReference>
<dbReference type="PROSITE" id="PS00383">
    <property type="entry name" value="TYR_PHOSPHATASE_1"/>
    <property type="match status" value="1"/>
</dbReference>
<evidence type="ECO:0000256" key="5">
    <source>
        <dbReference type="ARBA" id="ARBA00022801"/>
    </source>
</evidence>
<comment type="similarity">
    <text evidence="2">Belongs to the protein-tyrosine phosphatase family.</text>
</comment>
<dbReference type="CDD" id="cd00063">
    <property type="entry name" value="FN3"/>
    <property type="match status" value="2"/>
</dbReference>
<dbReference type="InterPro" id="IPR022041">
    <property type="entry name" value="Methyltransf_FA"/>
</dbReference>
<comment type="catalytic activity">
    <reaction evidence="8">
        <text>O-phospho-L-tyrosyl-[protein] + H2O = L-tyrosyl-[protein] + phosphate</text>
        <dbReference type="Rhea" id="RHEA:10684"/>
        <dbReference type="Rhea" id="RHEA-COMP:10136"/>
        <dbReference type="Rhea" id="RHEA-COMP:20101"/>
        <dbReference type="ChEBI" id="CHEBI:15377"/>
        <dbReference type="ChEBI" id="CHEBI:43474"/>
        <dbReference type="ChEBI" id="CHEBI:46858"/>
        <dbReference type="ChEBI" id="CHEBI:61978"/>
        <dbReference type="EC" id="3.1.3.48"/>
    </reaction>
</comment>
<evidence type="ECO:0000256" key="4">
    <source>
        <dbReference type="ARBA" id="ARBA00022729"/>
    </source>
</evidence>
<accession>A0ABD2CQ71</accession>
<dbReference type="PRINTS" id="PR00700">
    <property type="entry name" value="PRTYPHPHTASE"/>
</dbReference>
<sequence length="1982" mass="227871">MDVLGVIFLVFQFAYAYENLLILRDMSNDNSWKNSRKLVCAAKGDGDALVWNIELNQPENWYSFKSKEYDFGFHSTHGYEESVIDCRLNPHKKCEWNANQWKFTNSISRAMGPVLDDRWEDFREYDNFNEINQFVPTEKLAKNGALVFSIRGSTDAHILLCDRENFRNSFCYWIIIGGWENKKSIIRKCPQGIPPGYPLAKSECAEEKATNTLDVALNPAEWRHFVLRWNNVTRTITLCNEKKILLTYVDQGLVFNDQENYHIFHKSLKPILFRFHIYNYVYTDKLNATLTSPKIPFQYQTLCFVLSIGLCAKCSMKISVIVSSKYVSNETQTIVTGFAAVHKLATWQYVKINTTISSNDNDDVTVQIVPMIENEKEQGFWAVGDIRNCSPLDATRLSKLTLTKIYENRYRWPNVSCQKISYNDNEVVDAMLQVSELQSNDFDCPNGKFCSMSCKDIFSEFESNCKSIAICEKTSCTCYRGLTGKKCDEPCDANRYGYACKESCGQCLHQPCNSVTGICTNWKCNNDDKRYYVSPYCKTVIDALPPPTINFLNKTYVGAGIIAKDEYKETITEYCFLIRNDINVFKSDVCTYKEISRNTTALEANFKDLQPGTRYTISCNLRIGQERTVIEGLLTNFTTPCDQNIKFNVETNETDLTITNEIIGEVDHPCPLRWYDLLVRRNDTNGIIYEGNLARIPFTVKVEPGTIYDVDVSGKDSQILSQSIQTQDGVPSQVTNVRVRSLPNDKVSIEWDPPKRPNGKIVRYKIELKVKIYFGCRDHKLPSIPRYIQTDFTTGTNITFSDLSAYARYTVAITAYTSKEGLQMEKEFVTEATEIPRSILAHLRLENNLFIWDLPKDCSTISGPIKATRLIFSSVDDPESDQTIERQTGSMSLDIDKVPLNGHERYKLRAFPIRNYHKAHNNSAYVELTFVSPPKAPTSVRNLEIYEFDARTMTISLRWQEPSPPNGEIDYYLVENCYGRLCQNKYKYKSANRRCTLWDDYVCSRIKLSIEMYSTIIVTAYNKNVSHPGQPSYIDYNPYAIAGKPDAPKNFTVRFGEEGVANLSWSHPWRTSVSLAEFLIRAEVIESNLRGENFLSDGERRRSCRYRIVDYRREYETTMNLLSSTEYRLSVLAVTIDKKEGEKKIISIRTPNSVAFEEDKLTYTVVSNTTILLKIPKVVNDTKNSTMYVVVKGKYPCKRYTRLNEYLTREASVKRDESAWLAAIFSTDQYSGKEFYVGDDRVYAKAKNCPLSPDNLYTVILILQADETWSRRLVLASIRSAYASKRYEIWPILLVVLLVVLFVAFNLYRRHESCLFIPSYRSVWFYPTLISILSPLFSLRLRRTREGPKTNIILLRENVRTSENFKKVVPPSPISFSERRSSLRQSVTTDEDASRVIETTENYDPRVPIKVKDFEDYVRKAIESGLLDRQYETFPRGQTKPWDYGKLADNKSKNRYGNLIAYDETRVILKKLPDDPFSDYINANYIKGYKKEKRYIATQGPKANTIVDFWRMIWQEEVLVICMLANVVENGKNKCERYWPDIGKRKRYGDVTVLNAKHNVFADYTFRILHVTCDDETRKVEHLHYTAWPDHGVPMYTHSVVTYLKKLLATQIGNGPMVVHCSAGVGRTGTIVSCDICLRRAAVEGVVDVFSETRSIRNERANMVNNKQQYLFVHLVLIDCLLALPTSLPCNEALPTRIKELKKQLGIQWQRLEDTAWQSEALRPPISQTSLSESNLAKNRYPELVSKKISRIFLKRYPAQDEDSDYIAAVYVDGVRTQNQYLSSQLPLPSTFNDFWRMIAEFKVELVVVLQPPDTDDPSCCPLVPTTTEFKPTPYINVITKDLAETEYYVSRRLTLVDNSEKPKTEHPVTILTCTQWESGRNKDPPPVIALVTLWQAAGRIARIDSPTVVLCHDGVTGCGVYLALSFLLERMAVERECDVCLAIRAVKRSRPDFVRSLKDMEYLYNAALTYTEYFETYANFS</sequence>
<dbReference type="InterPro" id="IPR000387">
    <property type="entry name" value="Tyr_Pase_dom"/>
</dbReference>
<keyword evidence="7 9" id="KW-0472">Membrane</keyword>
<feature type="domain" description="Fibronectin type-III" evidence="12">
    <location>
        <begin position="730"/>
        <end position="838"/>
    </location>
</feature>
<dbReference type="FunFam" id="3.90.190.10:FF:000102">
    <property type="entry name" value="Receptor-type tyrosine-protein phosphatase"/>
    <property type="match status" value="2"/>
</dbReference>
<dbReference type="InterPro" id="IPR016130">
    <property type="entry name" value="Tyr_Pase_AS"/>
</dbReference>
<evidence type="ECO:0000259" key="10">
    <source>
        <dbReference type="PROSITE" id="PS50055"/>
    </source>
</evidence>
<evidence type="ECO:0000256" key="2">
    <source>
        <dbReference type="ARBA" id="ARBA00009580"/>
    </source>
</evidence>
<dbReference type="InterPro" id="IPR003595">
    <property type="entry name" value="Tyr_Pase_cat"/>
</dbReference>
<evidence type="ECO:0000256" key="8">
    <source>
        <dbReference type="ARBA" id="ARBA00051722"/>
    </source>
</evidence>
<keyword evidence="5" id="KW-0378">Hydrolase</keyword>
<evidence type="ECO:0000313" key="14">
    <source>
        <dbReference type="Proteomes" id="UP001607303"/>
    </source>
</evidence>
<dbReference type="Pfam" id="PF00041">
    <property type="entry name" value="fn3"/>
    <property type="match status" value="1"/>
</dbReference>